<dbReference type="GO" id="GO:0019509">
    <property type="term" value="P:L-methionine salvage from methylthioadenosine"/>
    <property type="evidence" value="ECO:0007669"/>
    <property type="project" value="EnsemblFungi"/>
</dbReference>
<dbReference type="PANTHER" id="PTHR43475">
    <property type="entry name" value="METHYLTHIORIBOSE-1-PHOSPHATE ISOMERASE"/>
    <property type="match status" value="1"/>
</dbReference>
<dbReference type="STRING" id="669874.A0A1E4TU97"/>
<evidence type="ECO:0000256" key="5">
    <source>
        <dbReference type="RuleBase" id="RU003814"/>
    </source>
</evidence>
<comment type="similarity">
    <text evidence="1 5">Belongs to the eIF-2B alpha/beta/delta subunits family.</text>
</comment>
<evidence type="ECO:0000313" key="6">
    <source>
        <dbReference type="EMBL" id="ODV95314.1"/>
    </source>
</evidence>
<evidence type="ECO:0000256" key="3">
    <source>
        <dbReference type="ARBA" id="ARBA00023167"/>
    </source>
</evidence>
<dbReference type="InterPro" id="IPR000649">
    <property type="entry name" value="IF-2B-related"/>
</dbReference>
<evidence type="ECO:0000313" key="7">
    <source>
        <dbReference type="Proteomes" id="UP000094236"/>
    </source>
</evidence>
<dbReference type="AlphaFoldDB" id="A0A1E4TU97"/>
<protein>
    <recommendedName>
        <fullName evidence="8">S-methyl-5-thioribose-1-phosphate isomerase</fullName>
    </recommendedName>
</protein>
<dbReference type="PANTHER" id="PTHR43475:SF1">
    <property type="entry name" value="METHYLTHIORIBOSE-1-PHOSPHATE ISOMERASE"/>
    <property type="match status" value="1"/>
</dbReference>
<dbReference type="InterPro" id="IPR042529">
    <property type="entry name" value="IF_2B-like_C"/>
</dbReference>
<evidence type="ECO:0000256" key="4">
    <source>
        <dbReference type="ARBA" id="ARBA00023235"/>
    </source>
</evidence>
<keyword evidence="4" id="KW-0413">Isomerase</keyword>
<dbReference type="SUPFAM" id="SSF100950">
    <property type="entry name" value="NagB/RpiA/CoA transferase-like"/>
    <property type="match status" value="1"/>
</dbReference>
<dbReference type="Pfam" id="PF01008">
    <property type="entry name" value="IF-2B"/>
    <property type="match status" value="1"/>
</dbReference>
<dbReference type="Gene3D" id="3.40.50.10470">
    <property type="entry name" value="Translation initiation factor eif-2b, domain 2"/>
    <property type="match status" value="1"/>
</dbReference>
<dbReference type="InterPro" id="IPR011559">
    <property type="entry name" value="Initiation_fac_2B_a/b/d"/>
</dbReference>
<keyword evidence="2" id="KW-0028">Amino-acid biosynthesis</keyword>
<reference evidence="7" key="1">
    <citation type="submission" date="2016-05" db="EMBL/GenBank/DDBJ databases">
        <title>Comparative genomics of biotechnologically important yeasts.</title>
        <authorList>
            <consortium name="DOE Joint Genome Institute"/>
            <person name="Riley R."/>
            <person name="Haridas S."/>
            <person name="Wolfe K.H."/>
            <person name="Lopes M.R."/>
            <person name="Hittinger C.T."/>
            <person name="Goker M."/>
            <person name="Salamov A."/>
            <person name="Wisecaver J."/>
            <person name="Long T.M."/>
            <person name="Aerts A.L."/>
            <person name="Barry K."/>
            <person name="Choi C."/>
            <person name="Clum A."/>
            <person name="Coughlan A.Y."/>
            <person name="Deshpande S."/>
            <person name="Douglass A.P."/>
            <person name="Hanson S.J."/>
            <person name="Klenk H.-P."/>
            <person name="Labutti K."/>
            <person name="Lapidus A."/>
            <person name="Lindquist E."/>
            <person name="Lipzen A."/>
            <person name="Meier-Kolthoff J.P."/>
            <person name="Ohm R.A."/>
            <person name="Otillar R.P."/>
            <person name="Pangilinan J."/>
            <person name="Peng Y."/>
            <person name="Rokas A."/>
            <person name="Rosa C.A."/>
            <person name="Scheuner C."/>
            <person name="Sibirny A.A."/>
            <person name="Slot J.C."/>
            <person name="Stielow J.B."/>
            <person name="Sun H."/>
            <person name="Kurtzman C.P."/>
            <person name="Blackwell M."/>
            <person name="Grigoriev I.V."/>
            <person name="Jeffries T.W."/>
        </authorList>
    </citation>
    <scope>NUCLEOTIDE SEQUENCE [LARGE SCALE GENOMIC DNA]</scope>
    <source>
        <strain evidence="7">NRRL Y-2460</strain>
    </source>
</reference>
<organism evidence="6 7">
    <name type="scientific">Pachysolen tannophilus NRRL Y-2460</name>
    <dbReference type="NCBI Taxonomy" id="669874"/>
    <lineage>
        <taxon>Eukaryota</taxon>
        <taxon>Fungi</taxon>
        <taxon>Dikarya</taxon>
        <taxon>Ascomycota</taxon>
        <taxon>Saccharomycotina</taxon>
        <taxon>Pichiomycetes</taxon>
        <taxon>Pachysolenaceae</taxon>
        <taxon>Pachysolen</taxon>
    </lineage>
</organism>
<keyword evidence="3" id="KW-0486">Methionine biosynthesis</keyword>
<dbReference type="EMBL" id="KV454014">
    <property type="protein sequence ID" value="ODV95314.1"/>
    <property type="molecule type" value="Genomic_DNA"/>
</dbReference>
<evidence type="ECO:0008006" key="8">
    <source>
        <dbReference type="Google" id="ProtNLM"/>
    </source>
</evidence>
<dbReference type="NCBIfam" id="TIGR00512">
    <property type="entry name" value="salvage_mtnA"/>
    <property type="match status" value="1"/>
</dbReference>
<dbReference type="NCBIfam" id="TIGR00524">
    <property type="entry name" value="eIF-2B_rel"/>
    <property type="match status" value="1"/>
</dbReference>
<dbReference type="InterPro" id="IPR037171">
    <property type="entry name" value="NagB/RpiA_transferase-like"/>
</dbReference>
<dbReference type="Gene3D" id="1.20.120.420">
    <property type="entry name" value="translation initiation factor eif-2b, domain 1"/>
    <property type="match status" value="1"/>
</dbReference>
<dbReference type="Proteomes" id="UP000094236">
    <property type="component" value="Unassembled WGS sequence"/>
</dbReference>
<name>A0A1E4TU97_PACTA</name>
<dbReference type="InterPro" id="IPR027363">
    <property type="entry name" value="M1Pi_N"/>
</dbReference>
<dbReference type="OrthoDB" id="2461at2759"/>
<dbReference type="FunFam" id="1.20.120.420:FF:000003">
    <property type="entry name" value="Methylthioribose-1-phosphate isomerase"/>
    <property type="match status" value="1"/>
</dbReference>
<sequence length="370" mass="41569">MSTLEAIKFDKENCKLLILDQLLIPYQTKYIQVKNIDDGFNVIKAMQVRGAPAIAIVGSFSIVAELNDVVNNGEAQVFNYDLSNYSSFINNLHKRIDYLIKSRPTAVNLLNACNDIREIISENQNTDPKELLAKLKDYSIKLFEDDLVNNYKIGENGVDYIYQDLKNSSFKGPFSVMTICNTGSLATSGHGTALGIIRSLWAKSKLNPKNNVEDNDEFWLSHVYACETRPYNQGARLTSYELNYEKIPFSLITDNMVSFLAESLTFPKKSQDLPDKSPLRYIIVGADRIVHNGDLANKIGTFQLSLIASNFKDIKFIGAAPKTTIDLNLADGSDIVIEQRPSKELTSIRGGELNQEDTFYSSFEIDFVEH</sequence>
<dbReference type="InterPro" id="IPR005251">
    <property type="entry name" value="IF-M1Pi"/>
</dbReference>
<dbReference type="GO" id="GO:0046523">
    <property type="term" value="F:S-methyl-5-thioribose-1-phosphate isomerase activity"/>
    <property type="evidence" value="ECO:0007669"/>
    <property type="project" value="EnsemblFungi"/>
</dbReference>
<gene>
    <name evidence="6" type="ORF">PACTADRAFT_50054</name>
</gene>
<evidence type="ECO:0000256" key="2">
    <source>
        <dbReference type="ARBA" id="ARBA00022605"/>
    </source>
</evidence>
<proteinExistence type="inferred from homology"/>
<accession>A0A1E4TU97</accession>
<evidence type="ECO:0000256" key="1">
    <source>
        <dbReference type="ARBA" id="ARBA00007251"/>
    </source>
</evidence>
<keyword evidence="7" id="KW-1185">Reference proteome</keyword>